<evidence type="ECO:0000313" key="7">
    <source>
        <dbReference type="EMBL" id="CAG7603154.1"/>
    </source>
</evidence>
<dbReference type="InterPro" id="IPR000994">
    <property type="entry name" value="Pept_M24"/>
</dbReference>
<comment type="similarity">
    <text evidence="1">Belongs to the peptidase M24B family.</text>
</comment>
<dbReference type="InterPro" id="IPR050422">
    <property type="entry name" value="X-Pro_aminopeptidase_P"/>
</dbReference>
<dbReference type="GO" id="GO:0005737">
    <property type="term" value="C:cytoplasm"/>
    <property type="evidence" value="ECO:0007669"/>
    <property type="project" value="UniProtKB-ARBA"/>
</dbReference>
<name>A0A916JWV6_9BURK</name>
<dbReference type="CDD" id="cd01085">
    <property type="entry name" value="APP"/>
    <property type="match status" value="1"/>
</dbReference>
<dbReference type="Pfam" id="PF00557">
    <property type="entry name" value="Peptidase_M24"/>
    <property type="match status" value="1"/>
</dbReference>
<keyword evidence="7" id="KW-0031">Aminopeptidase</keyword>
<organism evidence="7 8">
    <name type="scientific">Candidatus Vallotiella hemipterorum</name>
    <dbReference type="NCBI Taxonomy" id="1177213"/>
    <lineage>
        <taxon>Bacteria</taxon>
        <taxon>Pseudomonadati</taxon>
        <taxon>Pseudomonadota</taxon>
        <taxon>Betaproteobacteria</taxon>
        <taxon>Burkholderiales</taxon>
        <taxon>Burkholderiaceae</taxon>
        <taxon>Candidatus Vallotiella</taxon>
    </lineage>
</organism>
<accession>A0A916JWV6</accession>
<keyword evidence="7" id="KW-0645">Protease</keyword>
<dbReference type="EC" id="3.4.11.9" evidence="7"/>
<dbReference type="Pfam" id="PF01321">
    <property type="entry name" value="Creatinase_N"/>
    <property type="match status" value="1"/>
</dbReference>
<keyword evidence="8" id="KW-1185">Reference proteome</keyword>
<evidence type="ECO:0000259" key="4">
    <source>
        <dbReference type="Pfam" id="PF00557"/>
    </source>
</evidence>
<dbReference type="EMBL" id="OU343031">
    <property type="protein sequence ID" value="CAG7603154.1"/>
    <property type="molecule type" value="Genomic_DNA"/>
</dbReference>
<evidence type="ECO:0000259" key="6">
    <source>
        <dbReference type="Pfam" id="PF16188"/>
    </source>
</evidence>
<dbReference type="FunFam" id="3.90.230.10:FF:000004">
    <property type="entry name" value="xaa-Pro aminopeptidase 1 isoform X1"/>
    <property type="match status" value="1"/>
</dbReference>
<dbReference type="InterPro" id="IPR032416">
    <property type="entry name" value="Peptidase_M24_C"/>
</dbReference>
<dbReference type="InterPro" id="IPR033740">
    <property type="entry name" value="Pept_M24B"/>
</dbReference>
<evidence type="ECO:0000256" key="3">
    <source>
        <dbReference type="ARBA" id="ARBA00022801"/>
    </source>
</evidence>
<dbReference type="KEGG" id="vtr:MYVALT_E_00620"/>
<dbReference type="Proteomes" id="UP000693996">
    <property type="component" value="Chromosome"/>
</dbReference>
<proteinExistence type="inferred from homology"/>
<protein>
    <submittedName>
        <fullName evidence="7">Probable Xaa-Pro aminopeptidase P</fullName>
        <ecNumber evidence="7">3.4.11.9</ecNumber>
    </submittedName>
</protein>
<reference evidence="7" key="1">
    <citation type="submission" date="2021-06" db="EMBL/GenBank/DDBJ databases">
        <authorList>
            <person name="Szabo G."/>
        </authorList>
    </citation>
    <scope>NUCLEOTIDE SEQUENCE</scope>
    <source>
        <strain evidence="7">MYVALT</strain>
    </source>
</reference>
<evidence type="ECO:0000313" key="8">
    <source>
        <dbReference type="Proteomes" id="UP000693996"/>
    </source>
</evidence>
<dbReference type="GO" id="GO:0070006">
    <property type="term" value="F:metalloaminopeptidase activity"/>
    <property type="evidence" value="ECO:0007669"/>
    <property type="project" value="InterPro"/>
</dbReference>
<dbReference type="Pfam" id="PF16188">
    <property type="entry name" value="Peptidase_M24_C"/>
    <property type="match status" value="1"/>
</dbReference>
<feature type="domain" description="Creatinase N-terminal" evidence="5">
    <location>
        <begin position="27"/>
        <end position="146"/>
    </location>
</feature>
<gene>
    <name evidence="7" type="primary">ampp</name>
    <name evidence="7" type="ORF">MYVALT_E_00620</name>
</gene>
<dbReference type="InterPro" id="IPR000587">
    <property type="entry name" value="Creatinase_N"/>
</dbReference>
<dbReference type="AlphaFoldDB" id="A0A916JWV6"/>
<dbReference type="Pfam" id="PF16189">
    <property type="entry name" value="Creatinase_N_2"/>
    <property type="match status" value="1"/>
</dbReference>
<keyword evidence="3 7" id="KW-0378">Hydrolase</keyword>
<dbReference type="GO" id="GO:0046872">
    <property type="term" value="F:metal ion binding"/>
    <property type="evidence" value="ECO:0007669"/>
    <property type="project" value="UniProtKB-KW"/>
</dbReference>
<evidence type="ECO:0000256" key="2">
    <source>
        <dbReference type="ARBA" id="ARBA00022723"/>
    </source>
</evidence>
<feature type="domain" description="Peptidase M24 C-terminal" evidence="6">
    <location>
        <begin position="552"/>
        <end position="612"/>
    </location>
</feature>
<evidence type="ECO:0000259" key="5">
    <source>
        <dbReference type="Pfam" id="PF01321"/>
    </source>
</evidence>
<feature type="domain" description="Peptidase M24" evidence="4">
    <location>
        <begin position="328"/>
        <end position="541"/>
    </location>
</feature>
<keyword evidence="2" id="KW-0479">Metal-binding</keyword>
<sequence>MQLVNLINTGQLTGYQLLSSYKKLVLLRDAMKHANLDAYIVLSADPHLSEYLPKRWQGCAWLSGFTGSSGLLVITSDFAGLWTDSRYWVQATVELSDSGIKLMKMRARHNLDYVNWLAKHMAPGSRIGVDGNTLNLSAARTLQVTLQASGIQLYLALDLLELIWEKRPVLPTLPVYEHDYFYAPVKRTQKLDQIRSVMREKNAQWHFVSTLDDIAWIFNLRGNDVSYNPVFIAHALINLQYATLYIPDGKINESLLKKLAQDGVRVASYEDALAALAVIEPGSRLLIDPYRVTYKLMQAVRPGVEFVEIINPSIYAKACKTEAEIMHVRATMEQDGAALAECFSWLEHALGHEHITELTIDAKLTEARARRKGFVFPSFPTIAAFNANSAMPHYRATPRSYALIEGNGLLLIDSGGQYLGGTTDITRVIPVGHTSAEQRRDFTLVLKGMIALSRIKFPRSIHSPMLDAIARAPLWEAYIDFEHGTGHGVGYFLSVHEGPQVISHCASVECFMTMEKGMITSNEPGIYRPGRWGIRIENLLLNQPACINEFGEFLCFETLTLCPIDIRCIERSLLSEDEIAWLNAYHRQVRNRVSQYLSGDAKAWIETRTEAI</sequence>
<dbReference type="PANTHER" id="PTHR43763">
    <property type="entry name" value="XAA-PRO AMINOPEPTIDASE 1"/>
    <property type="match status" value="1"/>
</dbReference>
<dbReference type="PANTHER" id="PTHR43763:SF6">
    <property type="entry name" value="XAA-PRO AMINOPEPTIDASE 1"/>
    <property type="match status" value="1"/>
</dbReference>
<evidence type="ECO:0000256" key="1">
    <source>
        <dbReference type="ARBA" id="ARBA00008766"/>
    </source>
</evidence>